<name>A0AAE0ZKL9_9GAST</name>
<accession>A0AAE0ZKL9</accession>
<evidence type="ECO:0000313" key="3">
    <source>
        <dbReference type="Proteomes" id="UP001283361"/>
    </source>
</evidence>
<proteinExistence type="predicted"/>
<keyword evidence="3" id="KW-1185">Reference proteome</keyword>
<reference evidence="2" key="1">
    <citation type="journal article" date="2023" name="G3 (Bethesda)">
        <title>A reference genome for the long-term kleptoplast-retaining sea slug Elysia crispata morphotype clarki.</title>
        <authorList>
            <person name="Eastman K.E."/>
            <person name="Pendleton A.L."/>
            <person name="Shaikh M.A."/>
            <person name="Suttiyut T."/>
            <person name="Ogas R."/>
            <person name="Tomko P."/>
            <person name="Gavelis G."/>
            <person name="Widhalm J.R."/>
            <person name="Wisecaver J.H."/>
        </authorList>
    </citation>
    <scope>NUCLEOTIDE SEQUENCE</scope>
    <source>
        <strain evidence="2">ECLA1</strain>
    </source>
</reference>
<dbReference type="AlphaFoldDB" id="A0AAE0ZKL9"/>
<gene>
    <name evidence="2" type="ORF">RRG08_029078</name>
</gene>
<dbReference type="Proteomes" id="UP001283361">
    <property type="component" value="Unassembled WGS sequence"/>
</dbReference>
<evidence type="ECO:0000313" key="2">
    <source>
        <dbReference type="EMBL" id="KAK3770988.1"/>
    </source>
</evidence>
<sequence>MAEDETNTLDGQSVVRPVLESIDDQEMNPTRLPPSVGPSSTAGQAEKESFLFLPWVRVLVKIFSNLHKIYTRYRRANPISSHQQDLYTIPQR</sequence>
<evidence type="ECO:0000256" key="1">
    <source>
        <dbReference type="SAM" id="MobiDB-lite"/>
    </source>
</evidence>
<comment type="caution">
    <text evidence="2">The sequence shown here is derived from an EMBL/GenBank/DDBJ whole genome shotgun (WGS) entry which is preliminary data.</text>
</comment>
<feature type="region of interest" description="Disordered" evidence="1">
    <location>
        <begin position="1"/>
        <end position="43"/>
    </location>
</feature>
<protein>
    <submittedName>
        <fullName evidence="2">Uncharacterized protein</fullName>
    </submittedName>
</protein>
<dbReference type="EMBL" id="JAWDGP010003779">
    <property type="protein sequence ID" value="KAK3770988.1"/>
    <property type="molecule type" value="Genomic_DNA"/>
</dbReference>
<organism evidence="2 3">
    <name type="scientific">Elysia crispata</name>
    <name type="common">lettuce slug</name>
    <dbReference type="NCBI Taxonomy" id="231223"/>
    <lineage>
        <taxon>Eukaryota</taxon>
        <taxon>Metazoa</taxon>
        <taxon>Spiralia</taxon>
        <taxon>Lophotrochozoa</taxon>
        <taxon>Mollusca</taxon>
        <taxon>Gastropoda</taxon>
        <taxon>Heterobranchia</taxon>
        <taxon>Euthyneura</taxon>
        <taxon>Panpulmonata</taxon>
        <taxon>Sacoglossa</taxon>
        <taxon>Placobranchoidea</taxon>
        <taxon>Plakobranchidae</taxon>
        <taxon>Elysia</taxon>
    </lineage>
</organism>